<accession>A0ACB9LN44</accession>
<proteinExistence type="predicted"/>
<evidence type="ECO:0000313" key="1">
    <source>
        <dbReference type="EMBL" id="KAI4312094.1"/>
    </source>
</evidence>
<comment type="caution">
    <text evidence="1">The sequence shown here is derived from an EMBL/GenBank/DDBJ whole genome shotgun (WGS) entry which is preliminary data.</text>
</comment>
<gene>
    <name evidence="1" type="ORF">MLD38_036946</name>
</gene>
<protein>
    <submittedName>
        <fullName evidence="1">Uncharacterized protein</fullName>
    </submittedName>
</protein>
<keyword evidence="2" id="KW-1185">Reference proteome</keyword>
<sequence length="1020" mass="112355">MNVQSPRPRPRPGLPGATVGTIRQLTMKSLEGIRKKNHERLREMGKLGGMVPRLFLLVLSMSFPMLCSGRVASSGCNTEELQALVEFQASLGYPPWAGAQLHGNGTRCCLWEGVGCNRKGRVVKLDFPGRAYGEDSPDYYYYPTNSIKSTVAETLGSLLGLRCLNHLDLSGIECLQPCMIPDVVESMRQLQFLGLPNGVIGNLPRNIRNLTKLQVLVLPGWDLELVDSDIQWLSILVSLNRFDLRNARIPRPSDLGRVLSSLPRLSNLTLFFCGLDNSFLRHISSNFTLMSNLKHLDLSFNNFLGEIPDGFQNATALEFMDLSRNEFSSSVPMWFGNYRNLARLSLSDNSLKGIEGGLGWLLSSKKNLRYANLANNGLAGEILTNQSMLMSPSYGEDLKDLRILSLSANRLSGEIPGWLGGLPVLEYLDLSKNQFSGSIPSSLYSTPNLRLLNLNGNQLSGTISEALGQLSNLEYLDLSGNKLSGTVSEAHFWKLSQLSDLDLSDNHLTIKMDDSWTPPFQVRFLGMGLCSLGTQLPQWMRTQKLLYDLKLPNVSFSKQLPEWIGDMNLLYLNLSYSRIIGPVPDLPASLNELDISHSSLIGPLPESIGRMASLTNLYAYDNYLNGSIPSFLCKMKSLGMLDLSKNNLRGSIPDCWDTPDLVRMDFSFNNLSGPIPSSIKHLNGLLSLHLNNNHLSGEIPHGLSYCDLLLILDLGDNNLNGGIPTWMGGDTLPMLQVLRLTGNELSGHIPPMICSFQQVRLLDLSRNGLTGSIPPCFGLMSGFNLFDWSALASGSHFASQSPVGVIADDQREHVIQFMKGVNSDYSQIDLQLVTILDLSSNSLVGTLPKELCNLFGLRGLNVSHNHLNGSIPNRIGDMTSIESLDLSDNLLTGNIPASISALTSLDHLNLSRNNLSGEIPKGSQMQTLQDPSIYADNPLLCADFLQRKCHSTLPPGYSGLEDGNDRGDRLEQLLFYAVMALGFGCGFWGAVGSLVVNSKWRKAFFEFAARVTDWLTRPKH</sequence>
<organism evidence="1 2">
    <name type="scientific">Melastoma candidum</name>
    <dbReference type="NCBI Taxonomy" id="119954"/>
    <lineage>
        <taxon>Eukaryota</taxon>
        <taxon>Viridiplantae</taxon>
        <taxon>Streptophyta</taxon>
        <taxon>Embryophyta</taxon>
        <taxon>Tracheophyta</taxon>
        <taxon>Spermatophyta</taxon>
        <taxon>Magnoliopsida</taxon>
        <taxon>eudicotyledons</taxon>
        <taxon>Gunneridae</taxon>
        <taxon>Pentapetalae</taxon>
        <taxon>rosids</taxon>
        <taxon>malvids</taxon>
        <taxon>Myrtales</taxon>
        <taxon>Melastomataceae</taxon>
        <taxon>Melastomatoideae</taxon>
        <taxon>Melastomateae</taxon>
        <taxon>Melastoma</taxon>
    </lineage>
</organism>
<evidence type="ECO:0000313" key="2">
    <source>
        <dbReference type="Proteomes" id="UP001057402"/>
    </source>
</evidence>
<dbReference type="Proteomes" id="UP001057402">
    <property type="component" value="Chromosome 11"/>
</dbReference>
<reference evidence="2" key="1">
    <citation type="journal article" date="2023" name="Front. Plant Sci.">
        <title>Chromosomal-level genome assembly of Melastoma candidum provides insights into trichome evolution.</title>
        <authorList>
            <person name="Zhong Y."/>
            <person name="Wu W."/>
            <person name="Sun C."/>
            <person name="Zou P."/>
            <person name="Liu Y."/>
            <person name="Dai S."/>
            <person name="Zhou R."/>
        </authorList>
    </citation>
    <scope>NUCLEOTIDE SEQUENCE [LARGE SCALE GENOMIC DNA]</scope>
</reference>
<dbReference type="EMBL" id="CM042890">
    <property type="protein sequence ID" value="KAI4312094.1"/>
    <property type="molecule type" value="Genomic_DNA"/>
</dbReference>
<name>A0ACB9LN44_9MYRT</name>